<proteinExistence type="inferred from homology"/>
<evidence type="ECO:0000256" key="1">
    <source>
        <dbReference type="ARBA" id="ARBA00009199"/>
    </source>
</evidence>
<dbReference type="OrthoDB" id="5175573at2"/>
<dbReference type="GO" id="GO:0003824">
    <property type="term" value="F:catalytic activity"/>
    <property type="evidence" value="ECO:0007669"/>
    <property type="project" value="InterPro"/>
</dbReference>
<organism evidence="4 5">
    <name type="scientific">Flaviflexus salsibiostraticola</name>
    <dbReference type="NCBI Taxonomy" id="1282737"/>
    <lineage>
        <taxon>Bacteria</taxon>
        <taxon>Bacillati</taxon>
        <taxon>Actinomycetota</taxon>
        <taxon>Actinomycetes</taxon>
        <taxon>Actinomycetales</taxon>
        <taxon>Actinomycetaceae</taxon>
        <taxon>Flaviflexus</taxon>
    </lineage>
</organism>
<dbReference type="InterPro" id="IPR036928">
    <property type="entry name" value="AS_sf"/>
</dbReference>
<dbReference type="EMBL" id="CP034438">
    <property type="protein sequence ID" value="AZN30146.1"/>
    <property type="molecule type" value="Genomic_DNA"/>
</dbReference>
<dbReference type="InterPro" id="IPR000120">
    <property type="entry name" value="Amidase"/>
</dbReference>
<dbReference type="AlphaFoldDB" id="A0A3Q8WU38"/>
<keyword evidence="5" id="KW-1185">Reference proteome</keyword>
<dbReference type="Gene3D" id="3.90.1300.10">
    <property type="entry name" value="Amidase signature (AS) domain"/>
    <property type="match status" value="1"/>
</dbReference>
<comment type="similarity">
    <text evidence="1">Belongs to the amidase family.</text>
</comment>
<dbReference type="SUPFAM" id="SSF75304">
    <property type="entry name" value="Amidase signature (AS) enzymes"/>
    <property type="match status" value="1"/>
</dbReference>
<sequence>MSIHELSALELAASIRSAEVSAHEVLDHTFARIADFPEVGAFAHLTEELARRQADETDARVAQGSTRPFDGVPLPIKDATPVAGQPWEQGAAIFVGNVAQQDDGVVTLLKEAGTLMVGKTSAPEFSFPAYTEPEIGPPARTPWDVSRTAGGSSGGAAAAVATGMVPAAHASDGGGSIRIPAAACGAVGFKASRGVVSPGPAGVSGSGLTTHGVITRTVEDSAALLDVLAKPWPGESYHAPRDEVLDLAGSYLEASRKATGLLRIGLLLEPLNVDSVDLYPHAEEAALRLAGTLESLGHSVTRVHRPFTPEDWLAFMPLWTGAAAAIPLSKEDEESVTDLTRWLREEGRRLSAADFAIAISAVQTLARKAATGWSDVDVILTPTLSGPPVHPGEIRLPDGKADFEAQMRFTPWASAWNMTGNASITLPVHRAEVDGVELPFGAMLGAVRPGGDALLLSLARDIEQADPWPTIREPGLDHSR</sequence>
<dbReference type="PANTHER" id="PTHR11895">
    <property type="entry name" value="TRANSAMIDASE"/>
    <property type="match status" value="1"/>
</dbReference>
<feature type="domain" description="Amidase" evidence="3">
    <location>
        <begin position="24"/>
        <end position="446"/>
    </location>
</feature>
<dbReference type="PANTHER" id="PTHR11895:SF7">
    <property type="entry name" value="GLUTAMYL-TRNA(GLN) AMIDOTRANSFERASE SUBUNIT A, MITOCHONDRIAL"/>
    <property type="match status" value="1"/>
</dbReference>
<dbReference type="RefSeq" id="WP_126040634.1">
    <property type="nucleotide sequence ID" value="NZ_CP034438.1"/>
</dbReference>
<reference evidence="4 5" key="1">
    <citation type="submission" date="2018-12" db="EMBL/GenBank/DDBJ databases">
        <title>Complete genome sequence of Flaviflexus salsibiostraticola KCTC 33148.</title>
        <authorList>
            <person name="Bae J.-W."/>
        </authorList>
    </citation>
    <scope>NUCLEOTIDE SEQUENCE [LARGE SCALE GENOMIC DNA]</scope>
    <source>
        <strain evidence="4 5">KCTC 33148</strain>
    </source>
</reference>
<dbReference type="Proteomes" id="UP000270021">
    <property type="component" value="Chromosome"/>
</dbReference>
<gene>
    <name evidence="4" type="ORF">EJO69_07360</name>
</gene>
<evidence type="ECO:0000313" key="5">
    <source>
        <dbReference type="Proteomes" id="UP000270021"/>
    </source>
</evidence>
<dbReference type="InterPro" id="IPR023631">
    <property type="entry name" value="Amidase_dom"/>
</dbReference>
<accession>A0A3Q8WU38</accession>
<dbReference type="InterPro" id="IPR020556">
    <property type="entry name" value="Amidase_CS"/>
</dbReference>
<name>A0A3Q8WU38_9ACTO</name>
<dbReference type="Pfam" id="PF01425">
    <property type="entry name" value="Amidase"/>
    <property type="match status" value="1"/>
</dbReference>
<evidence type="ECO:0000259" key="3">
    <source>
        <dbReference type="Pfam" id="PF01425"/>
    </source>
</evidence>
<evidence type="ECO:0000313" key="4">
    <source>
        <dbReference type="EMBL" id="AZN30146.1"/>
    </source>
</evidence>
<dbReference type="KEGG" id="fsl:EJO69_07360"/>
<dbReference type="PROSITE" id="PS00571">
    <property type="entry name" value="AMIDASES"/>
    <property type="match status" value="1"/>
</dbReference>
<evidence type="ECO:0000256" key="2">
    <source>
        <dbReference type="SAM" id="MobiDB-lite"/>
    </source>
</evidence>
<protein>
    <submittedName>
        <fullName evidence="4">Amidase</fullName>
    </submittedName>
</protein>
<feature type="region of interest" description="Disordered" evidence="2">
    <location>
        <begin position="54"/>
        <end position="75"/>
    </location>
</feature>